<comment type="caution">
    <text evidence="1">The sequence shown here is derived from an EMBL/GenBank/DDBJ whole genome shotgun (WGS) entry which is preliminary data.</text>
</comment>
<gene>
    <name evidence="1" type="ORF">SKAU_G00193490</name>
</gene>
<keyword evidence="2" id="KW-1185">Reference proteome</keyword>
<dbReference type="AlphaFoldDB" id="A0A9Q1FEE3"/>
<dbReference type="OrthoDB" id="8929563at2759"/>
<accession>A0A9Q1FEE3</accession>
<evidence type="ECO:0000313" key="1">
    <source>
        <dbReference type="EMBL" id="KAJ8356555.1"/>
    </source>
</evidence>
<proteinExistence type="predicted"/>
<dbReference type="Proteomes" id="UP001152622">
    <property type="component" value="Chromosome 6"/>
</dbReference>
<organism evidence="1 2">
    <name type="scientific">Synaphobranchus kaupii</name>
    <name type="common">Kaup's arrowtooth eel</name>
    <dbReference type="NCBI Taxonomy" id="118154"/>
    <lineage>
        <taxon>Eukaryota</taxon>
        <taxon>Metazoa</taxon>
        <taxon>Chordata</taxon>
        <taxon>Craniata</taxon>
        <taxon>Vertebrata</taxon>
        <taxon>Euteleostomi</taxon>
        <taxon>Actinopterygii</taxon>
        <taxon>Neopterygii</taxon>
        <taxon>Teleostei</taxon>
        <taxon>Anguilliformes</taxon>
        <taxon>Synaphobranchidae</taxon>
        <taxon>Synaphobranchus</taxon>
    </lineage>
</organism>
<sequence>MVRQGEVSIGMRELDMSVENLARVFQVKAQTLYMVNSTSGVVDLPVGGEFPFHNLDYGSTYFVEGVPEDNFPAPVPPPAAQQWSVPPSRRSASLVLVAAPAPRMPYAAPKQFPWSIFLAKREGNSINLEGGVVNVLFTEESATVEGIAALVKRSLAMEANVVLTDAGGRMYSPAPGTSASNSSVLDEVQSKIVEVVLAVDSLPAVVANIREAANLTTGLTRDQRDSLRSTFVCTICQGKTTYIEHHCVELYLHQPNAVTMLPKPGGMPSVYEAAAGKGARLPKCRGALNGGMVEVAGLSDALNVVRTLTV</sequence>
<dbReference type="EMBL" id="JAINUF010000006">
    <property type="protein sequence ID" value="KAJ8356555.1"/>
    <property type="molecule type" value="Genomic_DNA"/>
</dbReference>
<protein>
    <submittedName>
        <fullName evidence="1">Uncharacterized protein</fullName>
    </submittedName>
</protein>
<name>A0A9Q1FEE3_SYNKA</name>
<evidence type="ECO:0000313" key="2">
    <source>
        <dbReference type="Proteomes" id="UP001152622"/>
    </source>
</evidence>
<reference evidence="1" key="1">
    <citation type="journal article" date="2023" name="Science">
        <title>Genome structures resolve the early diversification of teleost fishes.</title>
        <authorList>
            <person name="Parey E."/>
            <person name="Louis A."/>
            <person name="Montfort J."/>
            <person name="Bouchez O."/>
            <person name="Roques C."/>
            <person name="Iampietro C."/>
            <person name="Lluch J."/>
            <person name="Castinel A."/>
            <person name="Donnadieu C."/>
            <person name="Desvignes T."/>
            <person name="Floi Bucao C."/>
            <person name="Jouanno E."/>
            <person name="Wen M."/>
            <person name="Mejri S."/>
            <person name="Dirks R."/>
            <person name="Jansen H."/>
            <person name="Henkel C."/>
            <person name="Chen W.J."/>
            <person name="Zahm M."/>
            <person name="Cabau C."/>
            <person name="Klopp C."/>
            <person name="Thompson A.W."/>
            <person name="Robinson-Rechavi M."/>
            <person name="Braasch I."/>
            <person name="Lecointre G."/>
            <person name="Bobe J."/>
            <person name="Postlethwait J.H."/>
            <person name="Berthelot C."/>
            <person name="Roest Crollius H."/>
            <person name="Guiguen Y."/>
        </authorList>
    </citation>
    <scope>NUCLEOTIDE SEQUENCE</scope>
    <source>
        <strain evidence="1">WJC10195</strain>
    </source>
</reference>